<dbReference type="PANTHER" id="PTHR38436">
    <property type="entry name" value="POLYKETIDE CYCLASE SNOAL-LIKE DOMAIN"/>
    <property type="match status" value="1"/>
</dbReference>
<dbReference type="InterPro" id="IPR009959">
    <property type="entry name" value="Cyclase_SnoaL-like"/>
</dbReference>
<name>A0AAF0Y8Z0_9TREE</name>
<evidence type="ECO:0000313" key="2">
    <source>
        <dbReference type="Proteomes" id="UP000827549"/>
    </source>
</evidence>
<dbReference type="Pfam" id="PF07366">
    <property type="entry name" value="SnoaL"/>
    <property type="match status" value="1"/>
</dbReference>
<dbReference type="AlphaFoldDB" id="A0AAF0Y8Z0"/>
<gene>
    <name evidence="1" type="ORF">LOC62_03G003649</name>
</gene>
<reference evidence="1" key="1">
    <citation type="submission" date="2023-10" db="EMBL/GenBank/DDBJ databases">
        <authorList>
            <person name="Noh H."/>
        </authorList>
    </citation>
    <scope>NUCLEOTIDE SEQUENCE</scope>
    <source>
        <strain evidence="1">DUCC4014</strain>
    </source>
</reference>
<dbReference type="InterPro" id="IPR032710">
    <property type="entry name" value="NTF2-like_dom_sf"/>
</dbReference>
<dbReference type="GeneID" id="87806890"/>
<dbReference type="PANTHER" id="PTHR38436:SF3">
    <property type="entry name" value="CARBOXYMETHYLENEBUTENOLIDASE-RELATED"/>
    <property type="match status" value="1"/>
</dbReference>
<organism evidence="1 2">
    <name type="scientific">Vanrija pseudolonga</name>
    <dbReference type="NCBI Taxonomy" id="143232"/>
    <lineage>
        <taxon>Eukaryota</taxon>
        <taxon>Fungi</taxon>
        <taxon>Dikarya</taxon>
        <taxon>Basidiomycota</taxon>
        <taxon>Agaricomycotina</taxon>
        <taxon>Tremellomycetes</taxon>
        <taxon>Trichosporonales</taxon>
        <taxon>Trichosporonaceae</taxon>
        <taxon>Vanrija</taxon>
    </lineage>
</organism>
<dbReference type="GO" id="GO:0030638">
    <property type="term" value="P:polyketide metabolic process"/>
    <property type="evidence" value="ECO:0007669"/>
    <property type="project" value="InterPro"/>
</dbReference>
<evidence type="ECO:0008006" key="3">
    <source>
        <dbReference type="Google" id="ProtNLM"/>
    </source>
</evidence>
<protein>
    <recommendedName>
        <fullName evidence="3">SnoaL-like domain-containing protein</fullName>
    </recommendedName>
</protein>
<sequence length="420" mass="45240">MATAYDPTSASEQPVPLPSAPREELALHGLSLQPPLTRAGRGPGLVVFLPPRIAMNAKEGSEKPLDPDPVQKWAEEGFGVVGVNLTARTDVTEALAVALAALDSCEAVDVEGKYAVLADAPARPVYDPQALEAVSAAIPAQPTVVALISHGAVPSSANVPTIVHAHTATAGKARRDSFYLKPAPSGATVYQYKATSPYFVVPAAGPGAYAPLDAGVAHTRSLVFLREQLGGPYFDLEVIWEEHTYFEFEERSVAKTMGTMVAEPYVNHVPTITGGVGREKLFEFYRDHFIFNNPESTTLTSVSRTVGADRVVDEFIFSCTHDRQIDWLLPGVPPTNKELEIPMIAVVNIRGDRLYHEHIWWDQATALKQAGLLPDTVPLPGGSGASLRLPVSGDESARMLLDERAVASNFMFGPEWGVQK</sequence>
<dbReference type="EMBL" id="CP086716">
    <property type="protein sequence ID" value="WOO80136.1"/>
    <property type="molecule type" value="Genomic_DNA"/>
</dbReference>
<proteinExistence type="predicted"/>
<keyword evidence="2" id="KW-1185">Reference proteome</keyword>
<accession>A0AAF0Y8Z0</accession>
<dbReference type="Gene3D" id="3.10.450.50">
    <property type="match status" value="1"/>
</dbReference>
<dbReference type="Proteomes" id="UP000827549">
    <property type="component" value="Chromosome 3"/>
</dbReference>
<dbReference type="SUPFAM" id="SSF54427">
    <property type="entry name" value="NTF2-like"/>
    <property type="match status" value="1"/>
</dbReference>
<evidence type="ECO:0000313" key="1">
    <source>
        <dbReference type="EMBL" id="WOO80136.1"/>
    </source>
</evidence>
<dbReference type="RefSeq" id="XP_062626168.1">
    <property type="nucleotide sequence ID" value="XM_062770184.1"/>
</dbReference>